<sequence length="105" mass="11663">MSYILSGWQLKPDVPDGAKTLTTHRQSGQIALVGILLVGVVEGVAVHLLVGRWSPMVAFWIIVLSSDEMLFFTANVIATVKRPSYLTDSHFHSHTPENYNSQQEI</sequence>
<feature type="transmembrane region" description="Helical" evidence="1">
    <location>
        <begin position="56"/>
        <end position="78"/>
    </location>
</feature>
<name>A0A7K1SEX2_9BACT</name>
<dbReference type="EMBL" id="WPIN01000007">
    <property type="protein sequence ID" value="MVM32331.1"/>
    <property type="molecule type" value="Genomic_DNA"/>
</dbReference>
<organism evidence="2 3">
    <name type="scientific">Spirosoma arboris</name>
    <dbReference type="NCBI Taxonomy" id="2682092"/>
    <lineage>
        <taxon>Bacteria</taxon>
        <taxon>Pseudomonadati</taxon>
        <taxon>Bacteroidota</taxon>
        <taxon>Cytophagia</taxon>
        <taxon>Cytophagales</taxon>
        <taxon>Cytophagaceae</taxon>
        <taxon>Spirosoma</taxon>
    </lineage>
</organism>
<keyword evidence="1" id="KW-0812">Transmembrane</keyword>
<reference evidence="2 3" key="1">
    <citation type="submission" date="2019-12" db="EMBL/GenBank/DDBJ databases">
        <title>Spirosoma sp. HMF4905 genome sequencing and assembly.</title>
        <authorList>
            <person name="Kang H."/>
            <person name="Cha I."/>
            <person name="Kim H."/>
            <person name="Joh K."/>
        </authorList>
    </citation>
    <scope>NUCLEOTIDE SEQUENCE [LARGE SCALE GENOMIC DNA]</scope>
    <source>
        <strain evidence="2 3">HMF4905</strain>
    </source>
</reference>
<evidence type="ECO:0000313" key="3">
    <source>
        <dbReference type="Proteomes" id="UP000436006"/>
    </source>
</evidence>
<dbReference type="Proteomes" id="UP000436006">
    <property type="component" value="Unassembled WGS sequence"/>
</dbReference>
<comment type="caution">
    <text evidence="2">The sequence shown here is derived from an EMBL/GenBank/DDBJ whole genome shotgun (WGS) entry which is preliminary data.</text>
</comment>
<gene>
    <name evidence="2" type="ORF">GO755_19950</name>
</gene>
<keyword evidence="1" id="KW-0472">Membrane</keyword>
<dbReference type="RefSeq" id="WP_157587056.1">
    <property type="nucleotide sequence ID" value="NZ_WPIN01000007.1"/>
</dbReference>
<proteinExistence type="predicted"/>
<feature type="transmembrane region" description="Helical" evidence="1">
    <location>
        <begin position="30"/>
        <end position="50"/>
    </location>
</feature>
<keyword evidence="3" id="KW-1185">Reference proteome</keyword>
<keyword evidence="1" id="KW-1133">Transmembrane helix</keyword>
<accession>A0A7K1SEX2</accession>
<evidence type="ECO:0000313" key="2">
    <source>
        <dbReference type="EMBL" id="MVM32331.1"/>
    </source>
</evidence>
<evidence type="ECO:0000256" key="1">
    <source>
        <dbReference type="SAM" id="Phobius"/>
    </source>
</evidence>
<protein>
    <submittedName>
        <fullName evidence="2">Uncharacterized protein</fullName>
    </submittedName>
</protein>
<dbReference type="AlphaFoldDB" id="A0A7K1SEX2"/>